<dbReference type="GO" id="GO:0008270">
    <property type="term" value="F:zinc ion binding"/>
    <property type="evidence" value="ECO:0007669"/>
    <property type="project" value="InterPro"/>
</dbReference>
<dbReference type="PROSITE" id="PS00463">
    <property type="entry name" value="ZN2_CY6_FUNGAL_1"/>
    <property type="match status" value="1"/>
</dbReference>
<dbReference type="SUPFAM" id="SSF57701">
    <property type="entry name" value="Zn2/Cys6 DNA-binding domain"/>
    <property type="match status" value="1"/>
</dbReference>
<dbReference type="Pfam" id="PF04082">
    <property type="entry name" value="Fungal_trans"/>
    <property type="match status" value="1"/>
</dbReference>
<dbReference type="CDD" id="cd12148">
    <property type="entry name" value="fungal_TF_MHR"/>
    <property type="match status" value="1"/>
</dbReference>
<dbReference type="GO" id="GO:0043565">
    <property type="term" value="F:sequence-specific DNA binding"/>
    <property type="evidence" value="ECO:0007669"/>
    <property type="project" value="TreeGrafter"/>
</dbReference>
<dbReference type="GO" id="GO:0000981">
    <property type="term" value="F:DNA-binding transcription factor activity, RNA polymerase II-specific"/>
    <property type="evidence" value="ECO:0007669"/>
    <property type="project" value="InterPro"/>
</dbReference>
<comment type="caution">
    <text evidence="10">The sequence shown here is derived from an EMBL/GenBank/DDBJ whole genome shotgun (WGS) entry which is preliminary data.</text>
</comment>
<keyword evidence="4" id="KW-0805">Transcription regulation</keyword>
<evidence type="ECO:0000256" key="5">
    <source>
        <dbReference type="ARBA" id="ARBA00023125"/>
    </source>
</evidence>
<feature type="compositionally biased region" description="Polar residues" evidence="8">
    <location>
        <begin position="611"/>
        <end position="635"/>
    </location>
</feature>
<name>A0A9P8U0G3_9HYPO</name>
<dbReference type="InterPro" id="IPR036864">
    <property type="entry name" value="Zn2-C6_fun-type_DNA-bd_sf"/>
</dbReference>
<dbReference type="OrthoDB" id="5416384at2759"/>
<gene>
    <name evidence="10" type="ORF">Trco_000574</name>
</gene>
<dbReference type="PANTHER" id="PTHR47782">
    <property type="entry name" value="ZN(II)2CYS6 TRANSCRIPTION FACTOR (EUROFUNG)-RELATED"/>
    <property type="match status" value="1"/>
</dbReference>
<reference evidence="10" key="1">
    <citation type="submission" date="2021-08" db="EMBL/GenBank/DDBJ databases">
        <title>Chromosome-Level Trichoderma cornu-damae using Hi-C Data.</title>
        <authorList>
            <person name="Kim C.S."/>
        </authorList>
    </citation>
    <scope>NUCLEOTIDE SEQUENCE</scope>
    <source>
        <strain evidence="10">KA19-0412C</strain>
    </source>
</reference>
<evidence type="ECO:0000259" key="9">
    <source>
        <dbReference type="PROSITE" id="PS50048"/>
    </source>
</evidence>
<evidence type="ECO:0000256" key="6">
    <source>
        <dbReference type="ARBA" id="ARBA00023163"/>
    </source>
</evidence>
<feature type="region of interest" description="Disordered" evidence="8">
    <location>
        <begin position="112"/>
        <end position="146"/>
    </location>
</feature>
<sequence>MDAAHIFRQGLGTVAPRPNHVYAHARSLIQSPDDFFDGDSSSNRVAHTLTACCRCRQRKTRCDPTLPRCLPCERSGSVCEYLDTAKGRKINRRYVITLQDKVRTLEAELGQYTDEDGDHPPTSEELVRPGGMIRLSGNDETPRYLGPTSGIAMTRLLMAEAKRFTDSNKISDLIPEVRARSQARMQSIQMTGSGSNRKSYPMVSECPAEGLPTRPVADRLVEIYFRKAQIHWPVLHEKVFLADVEAVYSGDTDAYKNFLIRMVIAVSLQKLDTQYAGLADGYYMAAIKYVEEIIRPKDLKTLQCLILIGQYSLLTPTRTPIYYVIGLATRICQQEGLTDEKTITTGYNLDPQTIDLRRRLVWIITTMELGLSYYMGRPSAFAINSDRLNVDFFAVVDDANITPQGIVPGPPSARKLATIHFYKMRNPQAEIKRTLYERKRPEPRNDDHPWFHSMEKTLRDWLDSAPEDPPWAKSWLSGFYHQMRALLYRPSPQIPQPSARAAQICYESSAATIDLSQKQLGGDVVDVTWVFLLTLNLALSTLLWTISYPEVRRNHPREEVEELVNTALESLDRCAERWPGTAATSQLYTIFSKACMQSYDAQGKIEKEPFSFSSPSAATEAQSSPEGYAHSTATTPRPLPYLNPPQFGYVFDSSPESMNNYVFDPNYPPPQPTFRSNSIFCNPATDNGSRRFSYFPPDVTHMGEAGPEDPSSHAAPMPDHIPHHLPSQPESFIHSNMPTSRPALSPSAMSVKQPPNVTPISPSPLSAQTNMSPPQKPVMAPQVTPTYVAARMAQPVHHQRPLPPAPTSVSDWFSPPSQFMSPYNFVTPGSGYFNDAIAGMSGFGGSPGPGLGLHNITAQLEAGGMPFSYSPGRQGSLSQSQQLELMEDLEKDGVSAMDAYLQDNPMNGRGGWY</sequence>
<dbReference type="EMBL" id="JAIWOZ010000001">
    <property type="protein sequence ID" value="KAH6610554.1"/>
    <property type="molecule type" value="Genomic_DNA"/>
</dbReference>
<dbReference type="InterPro" id="IPR052202">
    <property type="entry name" value="Yeast_MetPath_Reg"/>
</dbReference>
<organism evidence="10 11">
    <name type="scientific">Trichoderma cornu-damae</name>
    <dbReference type="NCBI Taxonomy" id="654480"/>
    <lineage>
        <taxon>Eukaryota</taxon>
        <taxon>Fungi</taxon>
        <taxon>Dikarya</taxon>
        <taxon>Ascomycota</taxon>
        <taxon>Pezizomycotina</taxon>
        <taxon>Sordariomycetes</taxon>
        <taxon>Hypocreomycetidae</taxon>
        <taxon>Hypocreales</taxon>
        <taxon>Hypocreaceae</taxon>
        <taxon>Trichoderma</taxon>
    </lineage>
</organism>
<evidence type="ECO:0000256" key="1">
    <source>
        <dbReference type="ARBA" id="ARBA00004123"/>
    </source>
</evidence>
<dbReference type="PROSITE" id="PS50048">
    <property type="entry name" value="ZN2_CY6_FUNGAL_2"/>
    <property type="match status" value="1"/>
</dbReference>
<keyword evidence="2" id="KW-0479">Metal-binding</keyword>
<dbReference type="GO" id="GO:0005634">
    <property type="term" value="C:nucleus"/>
    <property type="evidence" value="ECO:0007669"/>
    <property type="project" value="UniProtKB-SubCell"/>
</dbReference>
<keyword evidence="5" id="KW-0238">DNA-binding</keyword>
<dbReference type="InterPro" id="IPR007219">
    <property type="entry name" value="XnlR_reg_dom"/>
</dbReference>
<keyword evidence="3" id="KW-0862">Zinc</keyword>
<proteinExistence type="predicted"/>
<evidence type="ECO:0000256" key="2">
    <source>
        <dbReference type="ARBA" id="ARBA00022723"/>
    </source>
</evidence>
<dbReference type="Gene3D" id="4.10.240.10">
    <property type="entry name" value="Zn(2)-C6 fungal-type DNA-binding domain"/>
    <property type="match status" value="1"/>
</dbReference>
<dbReference type="SMART" id="SM00066">
    <property type="entry name" value="GAL4"/>
    <property type="match status" value="1"/>
</dbReference>
<evidence type="ECO:0000256" key="8">
    <source>
        <dbReference type="SAM" id="MobiDB-lite"/>
    </source>
</evidence>
<evidence type="ECO:0000256" key="7">
    <source>
        <dbReference type="ARBA" id="ARBA00023242"/>
    </source>
</evidence>
<dbReference type="PANTHER" id="PTHR47782:SF8">
    <property type="entry name" value="ZN(II)2CYS6 TRANSCRIPTION FACTOR (EUROFUNG)"/>
    <property type="match status" value="1"/>
</dbReference>
<dbReference type="InterPro" id="IPR001138">
    <property type="entry name" value="Zn2Cys6_DnaBD"/>
</dbReference>
<comment type="subcellular location">
    <subcellularLocation>
        <location evidence="1">Nucleus</location>
    </subcellularLocation>
</comment>
<feature type="domain" description="Zn(2)-C6 fungal-type" evidence="9">
    <location>
        <begin position="51"/>
        <end position="81"/>
    </location>
</feature>
<dbReference type="Proteomes" id="UP000827724">
    <property type="component" value="Unassembled WGS sequence"/>
</dbReference>
<dbReference type="Pfam" id="PF00172">
    <property type="entry name" value="Zn_clus"/>
    <property type="match status" value="1"/>
</dbReference>
<dbReference type="AlphaFoldDB" id="A0A9P8U0G3"/>
<dbReference type="CDD" id="cd00067">
    <property type="entry name" value="GAL4"/>
    <property type="match status" value="1"/>
</dbReference>
<evidence type="ECO:0000313" key="11">
    <source>
        <dbReference type="Proteomes" id="UP000827724"/>
    </source>
</evidence>
<evidence type="ECO:0000256" key="3">
    <source>
        <dbReference type="ARBA" id="ARBA00022833"/>
    </source>
</evidence>
<accession>A0A9P8U0G3</accession>
<protein>
    <submittedName>
        <fullName evidence="10">Zn2Cys6 transcriptional regulator</fullName>
    </submittedName>
</protein>
<evidence type="ECO:0000313" key="10">
    <source>
        <dbReference type="EMBL" id="KAH6610554.1"/>
    </source>
</evidence>
<dbReference type="GO" id="GO:0045944">
    <property type="term" value="P:positive regulation of transcription by RNA polymerase II"/>
    <property type="evidence" value="ECO:0007669"/>
    <property type="project" value="TreeGrafter"/>
</dbReference>
<keyword evidence="6" id="KW-0804">Transcription</keyword>
<dbReference type="SMART" id="SM00906">
    <property type="entry name" value="Fungal_trans"/>
    <property type="match status" value="1"/>
</dbReference>
<keyword evidence="11" id="KW-1185">Reference proteome</keyword>
<dbReference type="GO" id="GO:0006351">
    <property type="term" value="P:DNA-templated transcription"/>
    <property type="evidence" value="ECO:0007669"/>
    <property type="project" value="InterPro"/>
</dbReference>
<feature type="compositionally biased region" description="Basic and acidic residues" evidence="8">
    <location>
        <begin position="118"/>
        <end position="127"/>
    </location>
</feature>
<keyword evidence="7" id="KW-0539">Nucleus</keyword>
<evidence type="ECO:0000256" key="4">
    <source>
        <dbReference type="ARBA" id="ARBA00023015"/>
    </source>
</evidence>
<feature type="region of interest" description="Disordered" evidence="8">
    <location>
        <begin position="610"/>
        <end position="639"/>
    </location>
</feature>